<protein>
    <submittedName>
        <fullName evidence="2">Uncharacterized protein</fullName>
    </submittedName>
</protein>
<accession>A0A0B6YDX1</accession>
<feature type="region of interest" description="Disordered" evidence="1">
    <location>
        <begin position="51"/>
        <end position="70"/>
    </location>
</feature>
<feature type="non-terminal residue" evidence="2">
    <location>
        <position position="1"/>
    </location>
</feature>
<evidence type="ECO:0000313" key="2">
    <source>
        <dbReference type="EMBL" id="CEK53730.1"/>
    </source>
</evidence>
<feature type="non-terminal residue" evidence="2">
    <location>
        <position position="70"/>
    </location>
</feature>
<dbReference type="AlphaFoldDB" id="A0A0B6YDX1"/>
<evidence type="ECO:0000256" key="1">
    <source>
        <dbReference type="SAM" id="MobiDB-lite"/>
    </source>
</evidence>
<reference evidence="2" key="1">
    <citation type="submission" date="2014-12" db="EMBL/GenBank/DDBJ databases">
        <title>Insight into the proteome of Arion vulgaris.</title>
        <authorList>
            <person name="Aradska J."/>
            <person name="Bulat T."/>
            <person name="Smidak R."/>
            <person name="Sarate P."/>
            <person name="Gangsoo J."/>
            <person name="Sialana F."/>
            <person name="Bilban M."/>
            <person name="Lubec G."/>
        </authorList>
    </citation>
    <scope>NUCLEOTIDE SEQUENCE</scope>
    <source>
        <tissue evidence="2">Skin</tissue>
    </source>
</reference>
<feature type="compositionally biased region" description="Polar residues" evidence="1">
    <location>
        <begin position="58"/>
        <end position="70"/>
    </location>
</feature>
<gene>
    <name evidence="2" type="primary">ORF21089</name>
</gene>
<name>A0A0B6YDX1_9EUPU</name>
<dbReference type="EMBL" id="HACG01006865">
    <property type="protein sequence ID" value="CEK53730.1"/>
    <property type="molecule type" value="Transcribed_RNA"/>
</dbReference>
<sequence length="70" mass="7526">ASCQGRICWPAMDGFHSGISRVPLMLPTDQSHVIKSEAEFQAAMESLGRHGDHHNVYGSGSNTLSSSINN</sequence>
<organism evidence="2">
    <name type="scientific">Arion vulgaris</name>
    <dbReference type="NCBI Taxonomy" id="1028688"/>
    <lineage>
        <taxon>Eukaryota</taxon>
        <taxon>Metazoa</taxon>
        <taxon>Spiralia</taxon>
        <taxon>Lophotrochozoa</taxon>
        <taxon>Mollusca</taxon>
        <taxon>Gastropoda</taxon>
        <taxon>Heterobranchia</taxon>
        <taxon>Euthyneura</taxon>
        <taxon>Panpulmonata</taxon>
        <taxon>Eupulmonata</taxon>
        <taxon>Stylommatophora</taxon>
        <taxon>Helicina</taxon>
        <taxon>Arionoidea</taxon>
        <taxon>Arionidae</taxon>
        <taxon>Arion</taxon>
    </lineage>
</organism>
<proteinExistence type="predicted"/>